<dbReference type="AlphaFoldDB" id="A0A4Y7PLC8"/>
<reference evidence="2 3" key="1">
    <citation type="submission" date="2018-06" db="EMBL/GenBank/DDBJ databases">
        <title>A transcriptomic atlas of mushroom development highlights an independent origin of complex multicellularity.</title>
        <authorList>
            <consortium name="DOE Joint Genome Institute"/>
            <person name="Krizsan K."/>
            <person name="Almasi E."/>
            <person name="Merenyi Z."/>
            <person name="Sahu N."/>
            <person name="Viragh M."/>
            <person name="Koszo T."/>
            <person name="Mondo S."/>
            <person name="Kiss B."/>
            <person name="Balint B."/>
            <person name="Kues U."/>
            <person name="Barry K."/>
            <person name="Hegedus J.C."/>
            <person name="Henrissat B."/>
            <person name="Johnson J."/>
            <person name="Lipzen A."/>
            <person name="Ohm R."/>
            <person name="Nagy I."/>
            <person name="Pangilinan J."/>
            <person name="Yan J."/>
            <person name="Xiong Y."/>
            <person name="Grigoriev I.V."/>
            <person name="Hibbett D.S."/>
            <person name="Nagy L.G."/>
        </authorList>
    </citation>
    <scope>NUCLEOTIDE SEQUENCE [LARGE SCALE GENOMIC DNA]</scope>
    <source>
        <strain evidence="2 3">SZMC22713</strain>
    </source>
</reference>
<dbReference type="VEuPathDB" id="FungiDB:BD410DRAFT_832208"/>
<feature type="region of interest" description="Disordered" evidence="1">
    <location>
        <begin position="450"/>
        <end position="507"/>
    </location>
</feature>
<proteinExistence type="predicted"/>
<feature type="compositionally biased region" description="Acidic residues" evidence="1">
    <location>
        <begin position="455"/>
        <end position="465"/>
    </location>
</feature>
<name>A0A4Y7PLC8_9AGAM</name>
<keyword evidence="3" id="KW-1185">Reference proteome</keyword>
<evidence type="ECO:0000256" key="1">
    <source>
        <dbReference type="SAM" id="MobiDB-lite"/>
    </source>
</evidence>
<sequence>MARGFGVCGNFEPLLPPKNFIKKTFKINVVCSLALIRRNIVPTPSNLETPQTHEVLRNTQMKNSVKRILDDLWGWNPPKLVLISDDHIGNPSGSVSTSSQAPLFYDKHVAENLVLKYVKHMPSLCDMLSDQVDVHIRNAPTLPKSTLGLANRQKIRNHMKTVDIDVSNEQGVAWFYKQAIFDLCTSVASTLALHPAAKEWDNKLSLVQLHGSPSIAHGVLTFKYPDLRDNPRAWGSVEPAMREAILFRRDWLNECCMATVEYKSLTVGTKQMFERLLSTARTNAIPGIKLVEFAWEFCNVKEECLKCLSQETSVQPACEDDPNSPWSNSVNPKIDAEKSSQTSQCSSQKSEDHSTEQSAGDADPPLRRPGEATSEYFLQQSWAQAVMHNSTFILMTAGNYEIIAIRDREKQTVYVSEVIEPSKYPCYMKLQVGFYVTAIKDLLSRLERETGNEGENGDGDGDGVSDDSGGCAGGSNGDKGVCRGTKRHGKWTSRRPPQKRQKEGGKA</sequence>
<evidence type="ECO:0000313" key="3">
    <source>
        <dbReference type="Proteomes" id="UP000294933"/>
    </source>
</evidence>
<protein>
    <submittedName>
        <fullName evidence="2">Uncharacterized protein</fullName>
    </submittedName>
</protein>
<dbReference type="EMBL" id="ML170249">
    <property type="protein sequence ID" value="TDL16197.1"/>
    <property type="molecule type" value="Genomic_DNA"/>
</dbReference>
<dbReference type="Proteomes" id="UP000294933">
    <property type="component" value="Unassembled WGS sequence"/>
</dbReference>
<accession>A0A4Y7PLC8</accession>
<dbReference type="OrthoDB" id="3055171at2759"/>
<evidence type="ECO:0000313" key="2">
    <source>
        <dbReference type="EMBL" id="TDL16197.1"/>
    </source>
</evidence>
<organism evidence="2 3">
    <name type="scientific">Rickenella mellea</name>
    <dbReference type="NCBI Taxonomy" id="50990"/>
    <lineage>
        <taxon>Eukaryota</taxon>
        <taxon>Fungi</taxon>
        <taxon>Dikarya</taxon>
        <taxon>Basidiomycota</taxon>
        <taxon>Agaricomycotina</taxon>
        <taxon>Agaricomycetes</taxon>
        <taxon>Hymenochaetales</taxon>
        <taxon>Rickenellaceae</taxon>
        <taxon>Rickenella</taxon>
    </lineage>
</organism>
<feature type="compositionally biased region" description="Low complexity" evidence="1">
    <location>
        <begin position="339"/>
        <end position="348"/>
    </location>
</feature>
<feature type="compositionally biased region" description="Basic residues" evidence="1">
    <location>
        <begin position="484"/>
        <end position="499"/>
    </location>
</feature>
<gene>
    <name evidence="2" type="ORF">BD410DRAFT_832208</name>
</gene>
<feature type="region of interest" description="Disordered" evidence="1">
    <location>
        <begin position="315"/>
        <end position="370"/>
    </location>
</feature>